<protein>
    <recommendedName>
        <fullName evidence="3">SAM domain-containing protein</fullName>
    </recommendedName>
</protein>
<evidence type="ECO:0000313" key="1">
    <source>
        <dbReference type="EMBL" id="ELR22708.1"/>
    </source>
</evidence>
<dbReference type="SUPFAM" id="SSF47769">
    <property type="entry name" value="SAM/Pointed domain"/>
    <property type="match status" value="1"/>
</dbReference>
<dbReference type="OrthoDB" id="445896at2759"/>
<dbReference type="AlphaFoldDB" id="L8HD71"/>
<sequence length="241" mass="26795">MSGCFRSQGKKAHPLWMMKDRKPQTSWWPQWDESQTNTAAPATQHNLLPQTATPAEVLEAITSHLTAKKIVLLPLDWITDNDIDGEVFQTLTTENLHDLGVSSLGAHMHILKLQQVTAPVSGTAMREMMTNYWASGVALKACAHGGTPQAMAEFKKRAVEQQECNATKQAPCQKKPQPGLVVMARHTGPCGLQWQTYFAGQTEDDAEWRPRSQLKKYAHLLDAWTAPQTPGKQKPGQCQWG</sequence>
<organism evidence="1 2">
    <name type="scientific">Acanthamoeba castellanii (strain ATCC 30010 / Neff)</name>
    <dbReference type="NCBI Taxonomy" id="1257118"/>
    <lineage>
        <taxon>Eukaryota</taxon>
        <taxon>Amoebozoa</taxon>
        <taxon>Discosea</taxon>
        <taxon>Longamoebia</taxon>
        <taxon>Centramoebida</taxon>
        <taxon>Acanthamoebidae</taxon>
        <taxon>Acanthamoeba</taxon>
    </lineage>
</organism>
<reference evidence="1 2" key="1">
    <citation type="journal article" date="2013" name="Genome Biol.">
        <title>Genome of Acanthamoeba castellanii highlights extensive lateral gene transfer and early evolution of tyrosine kinase signaling.</title>
        <authorList>
            <person name="Clarke M."/>
            <person name="Lohan A.J."/>
            <person name="Liu B."/>
            <person name="Lagkouvardos I."/>
            <person name="Roy S."/>
            <person name="Zafar N."/>
            <person name="Bertelli C."/>
            <person name="Schilde C."/>
            <person name="Kianianmomeni A."/>
            <person name="Burglin T.R."/>
            <person name="Frech C."/>
            <person name="Turcotte B."/>
            <person name="Kopec K.O."/>
            <person name="Synnott J.M."/>
            <person name="Choo C."/>
            <person name="Paponov I."/>
            <person name="Finkler A."/>
            <person name="Soon Heng Tan C."/>
            <person name="Hutchins A.P."/>
            <person name="Weinmeier T."/>
            <person name="Rattei T."/>
            <person name="Chu J.S."/>
            <person name="Gimenez G."/>
            <person name="Irimia M."/>
            <person name="Rigden D.J."/>
            <person name="Fitzpatrick D.A."/>
            <person name="Lorenzo-Morales J."/>
            <person name="Bateman A."/>
            <person name="Chiu C.H."/>
            <person name="Tang P."/>
            <person name="Hegemann P."/>
            <person name="Fromm H."/>
            <person name="Raoult D."/>
            <person name="Greub G."/>
            <person name="Miranda-Saavedra D."/>
            <person name="Chen N."/>
            <person name="Nash P."/>
            <person name="Ginger M.L."/>
            <person name="Horn M."/>
            <person name="Schaap P."/>
            <person name="Caler L."/>
            <person name="Loftus B."/>
        </authorList>
    </citation>
    <scope>NUCLEOTIDE SEQUENCE [LARGE SCALE GENOMIC DNA]</scope>
    <source>
        <strain evidence="1 2">Neff</strain>
    </source>
</reference>
<dbReference type="InterPro" id="IPR013761">
    <property type="entry name" value="SAM/pointed_sf"/>
</dbReference>
<dbReference type="RefSeq" id="XP_004351101.1">
    <property type="nucleotide sequence ID" value="XM_004351049.1"/>
</dbReference>
<accession>L8HD71</accession>
<evidence type="ECO:0008006" key="3">
    <source>
        <dbReference type="Google" id="ProtNLM"/>
    </source>
</evidence>
<dbReference type="CDD" id="cd09487">
    <property type="entry name" value="SAM_superfamily"/>
    <property type="match status" value="1"/>
</dbReference>
<evidence type="ECO:0000313" key="2">
    <source>
        <dbReference type="Proteomes" id="UP000011083"/>
    </source>
</evidence>
<dbReference type="Gene3D" id="1.10.150.50">
    <property type="entry name" value="Transcription Factor, Ets-1"/>
    <property type="match status" value="1"/>
</dbReference>
<dbReference type="KEGG" id="acan:ACA1_300250"/>
<dbReference type="Proteomes" id="UP000011083">
    <property type="component" value="Unassembled WGS sequence"/>
</dbReference>
<gene>
    <name evidence="1" type="ORF">ACA1_300250</name>
</gene>
<dbReference type="EMBL" id="KB007872">
    <property type="protein sequence ID" value="ELR22708.1"/>
    <property type="molecule type" value="Genomic_DNA"/>
</dbReference>
<keyword evidence="2" id="KW-1185">Reference proteome</keyword>
<proteinExistence type="predicted"/>
<dbReference type="VEuPathDB" id="AmoebaDB:ACA1_300250"/>
<dbReference type="GeneID" id="14923666"/>
<name>L8HD71_ACACF</name>